<reference evidence="1 3" key="1">
    <citation type="journal article" date="2014" name="BMC Genomics">
        <title>Genome sequence of Anopheles sinensis provides insight into genetics basis of mosquito competence for malaria parasites.</title>
        <authorList>
            <person name="Zhou D."/>
            <person name="Zhang D."/>
            <person name="Ding G."/>
            <person name="Shi L."/>
            <person name="Hou Q."/>
            <person name="Ye Y."/>
            <person name="Xu Y."/>
            <person name="Zhou H."/>
            <person name="Xiong C."/>
            <person name="Li S."/>
            <person name="Yu J."/>
            <person name="Hong S."/>
            <person name="Yu X."/>
            <person name="Zou P."/>
            <person name="Chen C."/>
            <person name="Chang X."/>
            <person name="Wang W."/>
            <person name="Lv Y."/>
            <person name="Sun Y."/>
            <person name="Ma L."/>
            <person name="Shen B."/>
            <person name="Zhu C."/>
        </authorList>
    </citation>
    <scope>NUCLEOTIDE SEQUENCE [LARGE SCALE GENOMIC DNA]</scope>
</reference>
<dbReference type="AlphaFoldDB" id="A0A084VIP4"/>
<evidence type="ECO:0000313" key="2">
    <source>
        <dbReference type="EnsemblMetazoa" id="ASIC005009-PA"/>
    </source>
</evidence>
<gene>
    <name evidence="1" type="ORF">ZHAS_00005009</name>
</gene>
<reference evidence="2" key="2">
    <citation type="submission" date="2020-05" db="UniProtKB">
        <authorList>
            <consortium name="EnsemblMetazoa"/>
        </authorList>
    </citation>
    <scope>IDENTIFICATION</scope>
</reference>
<dbReference type="EnsemblMetazoa" id="ASIC005009-RA">
    <property type="protein sequence ID" value="ASIC005009-PA"/>
    <property type="gene ID" value="ASIC005009"/>
</dbReference>
<organism evidence="1">
    <name type="scientific">Anopheles sinensis</name>
    <name type="common">Mosquito</name>
    <dbReference type="NCBI Taxonomy" id="74873"/>
    <lineage>
        <taxon>Eukaryota</taxon>
        <taxon>Metazoa</taxon>
        <taxon>Ecdysozoa</taxon>
        <taxon>Arthropoda</taxon>
        <taxon>Hexapoda</taxon>
        <taxon>Insecta</taxon>
        <taxon>Pterygota</taxon>
        <taxon>Neoptera</taxon>
        <taxon>Endopterygota</taxon>
        <taxon>Diptera</taxon>
        <taxon>Nematocera</taxon>
        <taxon>Culicoidea</taxon>
        <taxon>Culicidae</taxon>
        <taxon>Anophelinae</taxon>
        <taxon>Anopheles</taxon>
    </lineage>
</organism>
<evidence type="ECO:0000313" key="1">
    <source>
        <dbReference type="EMBL" id="KFB37838.1"/>
    </source>
</evidence>
<keyword evidence="3" id="KW-1185">Reference proteome</keyword>
<evidence type="ECO:0000313" key="3">
    <source>
        <dbReference type="Proteomes" id="UP000030765"/>
    </source>
</evidence>
<name>A0A084VIP4_ANOSI</name>
<dbReference type="STRING" id="74873.A0A084VIP4"/>
<dbReference type="Proteomes" id="UP000030765">
    <property type="component" value="Unassembled WGS sequence"/>
</dbReference>
<dbReference type="EMBL" id="KE524854">
    <property type="protein sequence ID" value="KFB37838.1"/>
    <property type="molecule type" value="Genomic_DNA"/>
</dbReference>
<dbReference type="EMBL" id="ATLV01013377">
    <property type="status" value="NOT_ANNOTATED_CDS"/>
    <property type="molecule type" value="Genomic_DNA"/>
</dbReference>
<dbReference type="VEuPathDB" id="VectorBase:ASIC005009"/>
<proteinExistence type="predicted"/>
<sequence length="236" mass="27465">MHHKRKNVTLKRVEKLVIEKYRIATVEQVASVFPNDGAECNHYDLSLLTAEEATSFLIEDLIGDNLISHDQLGRLDQYLFVNSHQERNSMAVYCREELPKNLSILGRALELYISEAGKSFNAPDCIKPYFEEYSGHFQYQKWAVSYTFDYFLSRLSMPENANFLSFVEERNSRREGTRNDIADAKYFHLMAQYKFIANWLKCCNDEEVRNQLCDYIQTTGVESQALPGIVGFDLRR</sequence>
<accession>A0A084VIP4</accession>
<protein>
    <submittedName>
        <fullName evidence="1 2">Protein translocase subunit secA</fullName>
    </submittedName>
</protein>